<name>F2BCT6_9NEIS</name>
<gene>
    <name evidence="1" type="primary">creA</name>
    <name evidence="1" type="ORF">HMPREF9123_1541</name>
</gene>
<evidence type="ECO:0000313" key="1">
    <source>
        <dbReference type="EMBL" id="EGF10660.1"/>
    </source>
</evidence>
<reference evidence="1 2" key="1">
    <citation type="submission" date="2011-02" db="EMBL/GenBank/DDBJ databases">
        <authorList>
            <person name="Muzny D."/>
            <person name="Qin X."/>
            <person name="Deng J."/>
            <person name="Jiang H."/>
            <person name="Liu Y."/>
            <person name="Qu J."/>
            <person name="Song X.-Z."/>
            <person name="Zhang L."/>
            <person name="Thornton R."/>
            <person name="Coyle M."/>
            <person name="Francisco L."/>
            <person name="Jackson L."/>
            <person name="Javaid M."/>
            <person name="Korchina V."/>
            <person name="Kovar C."/>
            <person name="Mata R."/>
            <person name="Mathew T."/>
            <person name="Ngo R."/>
            <person name="Nguyen L."/>
            <person name="Nguyen N."/>
            <person name="Okwuonu G."/>
            <person name="Ongeri F."/>
            <person name="Pham C."/>
            <person name="Simmons D."/>
            <person name="Wilczek-Boney K."/>
            <person name="Hale W."/>
            <person name="Jakkamsetti A."/>
            <person name="Pham P."/>
            <person name="Ruth R."/>
            <person name="San Lucas F."/>
            <person name="Warren J."/>
            <person name="Zhang J."/>
            <person name="Zhao Z."/>
            <person name="Zhou C."/>
            <person name="Zhu D."/>
            <person name="Lee S."/>
            <person name="Bess C."/>
            <person name="Blankenburg K."/>
            <person name="Forbes L."/>
            <person name="Fu Q."/>
            <person name="Gubbala S."/>
            <person name="Hirani K."/>
            <person name="Jayaseelan J.C."/>
            <person name="Lara F."/>
            <person name="Munidasa M."/>
            <person name="Palculict T."/>
            <person name="Patil S."/>
            <person name="Pu L.-L."/>
            <person name="Saada N."/>
            <person name="Tang L."/>
            <person name="Weissenberger G."/>
            <person name="Zhu Y."/>
            <person name="Hemphill L."/>
            <person name="Shang Y."/>
            <person name="Youmans B."/>
            <person name="Ayvaz T."/>
            <person name="Ross M."/>
            <person name="Santibanez J."/>
            <person name="Aqrawi P."/>
            <person name="Gross S."/>
            <person name="Joshi V."/>
            <person name="Fowler G."/>
            <person name="Nazareth L."/>
            <person name="Reid J."/>
            <person name="Worley K."/>
            <person name="Petrosino J."/>
            <person name="Highlander S."/>
            <person name="Gibbs R."/>
        </authorList>
    </citation>
    <scope>NUCLEOTIDE SEQUENCE [LARGE SCALE GENOMIC DNA]</scope>
    <source>
        <strain evidence="1 2">ATCC BAA-1200</strain>
    </source>
</reference>
<dbReference type="Pfam" id="PF05981">
    <property type="entry name" value="CreA"/>
    <property type="match status" value="1"/>
</dbReference>
<dbReference type="GO" id="GO:0005829">
    <property type="term" value="C:cytosol"/>
    <property type="evidence" value="ECO:0007669"/>
    <property type="project" value="TreeGrafter"/>
</dbReference>
<dbReference type="HOGENOM" id="CLU_109726_1_1_4"/>
<accession>F2BCT6</accession>
<dbReference type="EMBL" id="AFAY01000031">
    <property type="protein sequence ID" value="EGF10660.1"/>
    <property type="molecule type" value="Genomic_DNA"/>
</dbReference>
<dbReference type="AlphaFoldDB" id="F2BCT6"/>
<sequence>MRPSENVLPTAAVWKAAHAVAECRLFHTPHGNPMKLKQTAACLLAAAALAACDSQADKIGNASTVFNLLGKNDRIEIEGFDDEDVQGLTCYLSYAKKGGLKETVNLEEDASDASVSCVQTAPAVRFSERAVAKPKQVFKRSSSLVFKSMQVMRYYDAKRKAFAYMVYSDKVIQGSPKNSLSAWSCHSGATAADSAGGQVYGACVIATAPQQ</sequence>
<dbReference type="PANTHER" id="PTHR37952">
    <property type="match status" value="1"/>
</dbReference>
<dbReference type="PANTHER" id="PTHR37952:SF2">
    <property type="entry name" value="PROTEIN CREA"/>
    <property type="match status" value="1"/>
</dbReference>
<keyword evidence="2" id="KW-1185">Reference proteome</keyword>
<dbReference type="InterPro" id="IPR010292">
    <property type="entry name" value="Uncharacterised_CreA"/>
</dbReference>
<proteinExistence type="predicted"/>
<protein>
    <submittedName>
        <fullName evidence="1">Carbon catabolite repressor CreA</fullName>
    </submittedName>
</protein>
<evidence type="ECO:0000313" key="2">
    <source>
        <dbReference type="Proteomes" id="UP000004105"/>
    </source>
</evidence>
<dbReference type="STRING" id="267212.GCA_001063965_01621"/>
<organism evidence="1 2">
    <name type="scientific">Neisseria bacilliformis ATCC BAA-1200</name>
    <dbReference type="NCBI Taxonomy" id="888742"/>
    <lineage>
        <taxon>Bacteria</taxon>
        <taxon>Pseudomonadati</taxon>
        <taxon>Pseudomonadota</taxon>
        <taxon>Betaproteobacteria</taxon>
        <taxon>Neisseriales</taxon>
        <taxon>Neisseriaceae</taxon>
        <taxon>Neisseria</taxon>
    </lineage>
</organism>
<comment type="caution">
    <text evidence="1">The sequence shown here is derived from an EMBL/GenBank/DDBJ whole genome shotgun (WGS) entry which is preliminary data.</text>
</comment>
<dbReference type="Proteomes" id="UP000004105">
    <property type="component" value="Unassembled WGS sequence"/>
</dbReference>